<evidence type="ECO:0000256" key="8">
    <source>
        <dbReference type="PROSITE-ProRule" id="PRU01360"/>
    </source>
</evidence>
<evidence type="ECO:0000256" key="9">
    <source>
        <dbReference type="RuleBase" id="RU003357"/>
    </source>
</evidence>
<keyword evidence="14" id="KW-1185">Reference proteome</keyword>
<feature type="chain" id="PRO_5046271794" evidence="10">
    <location>
        <begin position="36"/>
        <end position="975"/>
    </location>
</feature>
<evidence type="ECO:0000259" key="11">
    <source>
        <dbReference type="Pfam" id="PF00593"/>
    </source>
</evidence>
<dbReference type="RefSeq" id="WP_272749018.1">
    <property type="nucleotide sequence ID" value="NZ_JAQQKX010000013.1"/>
</dbReference>
<keyword evidence="3 8" id="KW-1134">Transmembrane beta strand</keyword>
<dbReference type="Pfam" id="PF07715">
    <property type="entry name" value="Plug"/>
    <property type="match status" value="1"/>
</dbReference>
<evidence type="ECO:0000256" key="10">
    <source>
        <dbReference type="SAM" id="SignalP"/>
    </source>
</evidence>
<reference evidence="13 14" key="1">
    <citation type="submission" date="2023-01" db="EMBL/GenBank/DDBJ databases">
        <title>Novel species of the genus Asticcacaulis isolated from rivers.</title>
        <authorList>
            <person name="Lu H."/>
        </authorList>
    </citation>
    <scope>NUCLEOTIDE SEQUENCE [LARGE SCALE GENOMIC DNA]</scope>
    <source>
        <strain evidence="13 14">BYS171W</strain>
    </source>
</reference>
<dbReference type="PANTHER" id="PTHR40980:SF3">
    <property type="entry name" value="TONB-DEPENDENT RECEPTOR-LIKE BETA-BARREL DOMAIN-CONTAINING PROTEIN"/>
    <property type="match status" value="1"/>
</dbReference>
<protein>
    <submittedName>
        <fullName evidence="13">TonB-dependent receptor</fullName>
    </submittedName>
</protein>
<evidence type="ECO:0000256" key="1">
    <source>
        <dbReference type="ARBA" id="ARBA00004571"/>
    </source>
</evidence>
<proteinExistence type="inferred from homology"/>
<evidence type="ECO:0000256" key="6">
    <source>
        <dbReference type="ARBA" id="ARBA00023136"/>
    </source>
</evidence>
<dbReference type="SUPFAM" id="SSF56935">
    <property type="entry name" value="Porins"/>
    <property type="match status" value="1"/>
</dbReference>
<evidence type="ECO:0000256" key="5">
    <source>
        <dbReference type="ARBA" id="ARBA00023077"/>
    </source>
</evidence>
<name>A0ABT5HXH0_9CAUL</name>
<dbReference type="InterPro" id="IPR000531">
    <property type="entry name" value="Beta-barrel_TonB"/>
</dbReference>
<dbReference type="InterPro" id="IPR012910">
    <property type="entry name" value="Plug_dom"/>
</dbReference>
<keyword evidence="13" id="KW-0675">Receptor</keyword>
<evidence type="ECO:0000256" key="2">
    <source>
        <dbReference type="ARBA" id="ARBA00022448"/>
    </source>
</evidence>
<dbReference type="Gene3D" id="2.40.170.20">
    <property type="entry name" value="TonB-dependent receptor, beta-barrel domain"/>
    <property type="match status" value="1"/>
</dbReference>
<keyword evidence="10" id="KW-0732">Signal</keyword>
<comment type="similarity">
    <text evidence="8 9">Belongs to the TonB-dependent receptor family.</text>
</comment>
<dbReference type="Pfam" id="PF00593">
    <property type="entry name" value="TonB_dep_Rec_b-barrel"/>
    <property type="match status" value="1"/>
</dbReference>
<keyword evidence="6 8" id="KW-0472">Membrane</keyword>
<keyword evidence="2 8" id="KW-0813">Transport</keyword>
<feature type="signal peptide" evidence="10">
    <location>
        <begin position="1"/>
        <end position="35"/>
    </location>
</feature>
<gene>
    <name evidence="13" type="ORF">PQU92_14770</name>
</gene>
<evidence type="ECO:0000259" key="12">
    <source>
        <dbReference type="Pfam" id="PF07715"/>
    </source>
</evidence>
<evidence type="ECO:0000313" key="13">
    <source>
        <dbReference type="EMBL" id="MDC7684545.1"/>
    </source>
</evidence>
<keyword evidence="4 8" id="KW-0812">Transmembrane</keyword>
<dbReference type="PROSITE" id="PS52016">
    <property type="entry name" value="TONB_DEPENDENT_REC_3"/>
    <property type="match status" value="1"/>
</dbReference>
<comment type="caution">
    <text evidence="13">The sequence shown here is derived from an EMBL/GenBank/DDBJ whole genome shotgun (WGS) entry which is preliminary data.</text>
</comment>
<evidence type="ECO:0000256" key="7">
    <source>
        <dbReference type="ARBA" id="ARBA00023237"/>
    </source>
</evidence>
<comment type="subcellular location">
    <subcellularLocation>
        <location evidence="1 8">Cell outer membrane</location>
        <topology evidence="1 8">Multi-pass membrane protein</topology>
    </subcellularLocation>
</comment>
<dbReference type="InterPro" id="IPR037066">
    <property type="entry name" value="Plug_dom_sf"/>
</dbReference>
<dbReference type="InterPro" id="IPR039426">
    <property type="entry name" value="TonB-dep_rcpt-like"/>
</dbReference>
<dbReference type="Proteomes" id="UP001214854">
    <property type="component" value="Unassembled WGS sequence"/>
</dbReference>
<organism evidence="13 14">
    <name type="scientific">Asticcacaulis aquaticus</name>
    <dbReference type="NCBI Taxonomy" id="2984212"/>
    <lineage>
        <taxon>Bacteria</taxon>
        <taxon>Pseudomonadati</taxon>
        <taxon>Pseudomonadota</taxon>
        <taxon>Alphaproteobacteria</taxon>
        <taxon>Caulobacterales</taxon>
        <taxon>Caulobacteraceae</taxon>
        <taxon>Asticcacaulis</taxon>
    </lineage>
</organism>
<evidence type="ECO:0000313" key="14">
    <source>
        <dbReference type="Proteomes" id="UP001214854"/>
    </source>
</evidence>
<feature type="domain" description="TonB-dependent receptor-like beta-barrel" evidence="11">
    <location>
        <begin position="491"/>
        <end position="941"/>
    </location>
</feature>
<keyword evidence="5 9" id="KW-0798">TonB box</keyword>
<dbReference type="InterPro" id="IPR010104">
    <property type="entry name" value="TonB_rcpt_bac"/>
</dbReference>
<dbReference type="NCBIfam" id="TIGR01782">
    <property type="entry name" value="TonB-Xanth-Caul"/>
    <property type="match status" value="1"/>
</dbReference>
<keyword evidence="7 8" id="KW-0998">Cell outer membrane</keyword>
<dbReference type="Gene3D" id="2.170.130.10">
    <property type="entry name" value="TonB-dependent receptor, plug domain"/>
    <property type="match status" value="1"/>
</dbReference>
<dbReference type="InterPro" id="IPR036942">
    <property type="entry name" value="Beta-barrel_TonB_sf"/>
</dbReference>
<feature type="domain" description="TonB-dependent receptor plug" evidence="12">
    <location>
        <begin position="66"/>
        <end position="175"/>
    </location>
</feature>
<dbReference type="PANTHER" id="PTHR40980">
    <property type="entry name" value="PLUG DOMAIN-CONTAINING PROTEIN"/>
    <property type="match status" value="1"/>
</dbReference>
<evidence type="ECO:0000256" key="4">
    <source>
        <dbReference type="ARBA" id="ARBA00022692"/>
    </source>
</evidence>
<accession>A0ABT5HXH0</accession>
<sequence length="975" mass="106818">MSPYTSLARKDHLLRSSALIGALVLATALPQQVNAQTAAAPSADDDIQTVIVTGFRGSLQSALQDKKKSNGVIDVIRAEDISKFPDANLAESLQRVPGVSISRVAGEGRSITVRGLPPSFTRVRVNGMEAQSVSGATTSDRGIGTGRGFDFNTFSSDLFSNLTVRKTASPETIEGSLGATVDLHTSRPFDYKGFTAVANGQIGYNSLSKETEDRKFSGVISNRWDTSLGQFGALASIAYTKRHYYEDQFGSGGWNPGSVDGGFCTPVGVTPQVPANDASKGTDALNCATGVPRPAANDTLYSQASASTTFFPRLPRYGRFEHDQKRLGASLSLQWRPQPETLINFDALYSNYDVMREESWLEGFSFARAISQNGKPQTAVRELILFPAGVSQTAGTNFNKQVADVAYARFDGVDVRSDTQHDEFENTFTQYTLSGSHDFNEKLSINGLIGVSESDFNQKAQTTIMFQRQNAGMTVDFRRNRDQPIITHNFDVTNPDNYNFGATDGTANTANAEIRLNPSRVNNRYETAELNLEYRPDDMLTIKTGLHYNKFSFDIAAWQRSNTFLVPNLTAAQLRDVTRTVSFPGEGLDDGVFPKAWATIDYDKFVASQNIYSNSGIYALIPNTGNTRGVEEKVTSGYVQADLTTQVAGMTLRTEAGFRFAKTQLTARGIIVGQTNPVYVQNEYRDFLPSFNATLEVTPEVFLRASAARVVSRPELGFLTPGGNLALTGTPSLSSGNPDLEPIRADTYDLSAEWYFSRGSLVSVGAFYKDIKSYVQNASRQSSFRNTGLPLSLLGNSGVDPDATPITVTQPVNTPGGPLKGFELNYQQSFSFLPGLFSHTGALFNYTYVDSEITYNLAGGGTTTQSLIGLSKNAYNGTIYYEDEKVSVRLSTSYRSKYIIALPANNPLQDLEGVDELQVFDLSASYQFTPKLRVTLEGLNIFDEFNRQYIDSTRNSTFVYTHLGAQWNLGLQYKF</sequence>
<evidence type="ECO:0000256" key="3">
    <source>
        <dbReference type="ARBA" id="ARBA00022452"/>
    </source>
</evidence>
<dbReference type="EMBL" id="JAQQKX010000013">
    <property type="protein sequence ID" value="MDC7684545.1"/>
    <property type="molecule type" value="Genomic_DNA"/>
</dbReference>
<dbReference type="CDD" id="cd01347">
    <property type="entry name" value="ligand_gated_channel"/>
    <property type="match status" value="1"/>
</dbReference>